<dbReference type="OrthoDB" id="974255at2"/>
<dbReference type="Gene3D" id="2.130.10.130">
    <property type="entry name" value="Integrin alpha, N-terminal"/>
    <property type="match status" value="3"/>
</dbReference>
<dbReference type="Pfam" id="PF13517">
    <property type="entry name" value="FG-GAP_3"/>
    <property type="match status" value="4"/>
</dbReference>
<dbReference type="Proteomes" id="UP000186720">
    <property type="component" value="Unassembled WGS sequence"/>
</dbReference>
<dbReference type="InterPro" id="IPR028994">
    <property type="entry name" value="Integrin_alpha_N"/>
</dbReference>
<dbReference type="SUPFAM" id="SSF69318">
    <property type="entry name" value="Integrin alpha N-terminal domain"/>
    <property type="match status" value="3"/>
</dbReference>
<dbReference type="PANTHER" id="PTHR16026:SF0">
    <property type="entry name" value="CARTILAGE ACIDIC PROTEIN 1"/>
    <property type="match status" value="1"/>
</dbReference>
<comment type="caution">
    <text evidence="3">The sequence shown here is derived from an EMBL/GenBank/DDBJ whole genome shotgun (WGS) entry which is preliminary data.</text>
</comment>
<dbReference type="PROSITE" id="PS51257">
    <property type="entry name" value="PROKAR_LIPOPROTEIN"/>
    <property type="match status" value="1"/>
</dbReference>
<keyword evidence="1" id="KW-0732">Signal</keyword>
<dbReference type="InterPro" id="IPR027039">
    <property type="entry name" value="Crtac1"/>
</dbReference>
<dbReference type="EMBL" id="MPPL01000001">
    <property type="protein sequence ID" value="OKS87687.1"/>
    <property type="molecule type" value="Genomic_DNA"/>
</dbReference>
<accession>A0A1Q6A0Z3</accession>
<dbReference type="PANTHER" id="PTHR16026">
    <property type="entry name" value="CARTILAGE ACIDIC PROTEIN 1"/>
    <property type="match status" value="1"/>
</dbReference>
<name>A0A1Q6A0Z3_9SPHI</name>
<protein>
    <recommendedName>
        <fullName evidence="2">ASPIC/UnbV domain-containing protein</fullName>
    </recommendedName>
</protein>
<evidence type="ECO:0000313" key="4">
    <source>
        <dbReference type="Proteomes" id="UP000186720"/>
    </source>
</evidence>
<dbReference type="InterPro" id="IPR013517">
    <property type="entry name" value="FG-GAP"/>
</dbReference>
<proteinExistence type="predicted"/>
<gene>
    <name evidence="3" type="ORF">RG47T_3149</name>
</gene>
<evidence type="ECO:0000256" key="1">
    <source>
        <dbReference type="ARBA" id="ARBA00022729"/>
    </source>
</evidence>
<evidence type="ECO:0000259" key="2">
    <source>
        <dbReference type="Pfam" id="PF07593"/>
    </source>
</evidence>
<reference evidence="3 4" key="1">
    <citation type="submission" date="2016-11" db="EMBL/GenBank/DDBJ databases">
        <title>Whole Genome Sequencing of Mucilaginibacter polytrichastri RG4-7(T) isolated from the moss sample.</title>
        <authorList>
            <person name="Li Y."/>
        </authorList>
    </citation>
    <scope>NUCLEOTIDE SEQUENCE [LARGE SCALE GENOMIC DNA]</scope>
    <source>
        <strain evidence="3 4">RG4-7</strain>
    </source>
</reference>
<evidence type="ECO:0000313" key="3">
    <source>
        <dbReference type="EMBL" id="OKS87687.1"/>
    </source>
</evidence>
<sequence length="1193" mass="132836">MKFLYYIALIVCSFSIASCHKKSMFELIPSAHSGIKFNNHIVETDSINPLTRINIYNGGGVGVGDFNKDGRPDLYFTGNAVANKLYLNKGNFQFDDVTTAAGVAGKGGWGRGVAVVDINNDGWPDIYVCNTLLGDSLKRTNLLYINQGNDKNGMPHFKEMAAEYGLNARVHSTMAYFFDYDNDGDLDMYLVVNELNPGDNPTTFRPIHTDGSYHSTGRLYRNDWDPTLKHPVYTDVSKKAGIDIEGYGHAASIVDINNDGWKDIYVTNDFITNDILYINNHDGTFTDASKQYFKHTSLTAMGQDFEDINNDGLVDMFALDMNPEDNFRKKMFMSPNSYQLYQNTDYYGYQYQYVHNTLQLNQGYSLGEGDSVGHPVFSEIGFLSGVSQTDWSWCPLITDFDNDGYRDIVVTNGYPRDVTDHDFTTFRSQAYQVASMEQILSQIPIVKIHNYAFKNGGNLQFSDETTNWGLTIPSFSNGAVYVDLDGDGDMDMVVNNINDEALVYKNTLRDKSDTQAVHYLGISFKGGDQNINGLGAWANIYYDHGKQQVYENTPYRGYLSTNDAIAHFGLGNVTKLDSVVIRWSNLKKQVLTNVEANQVLKVNIADAKLPYNFLHPAIDKQAMFTEVTKARNITYKHQDEDFIDFNIQKLIPHKLSEYAPATAVGDVNGDGLDDIIVGGNAKNHAQILLQQADGKFSQKDLMPGVNTAAQTFKDEGLLLFDADGDGDLDLYIASGGFESETNSPNYRDRFYVNDGKGNFTQETSAMPNNFTSKLCVRAVDYDKDGDLDLFISGRVDPWNYPKPVSSIILRNDSKNGHIKFTDVTASVAKDLKNIGLVCDATFTDFDNDGWPDLVLAGEWMPVTFLKNDKGIFKNVTAGSGISDKLGWWNTIAAGDFDHDGDIDYIVGNTGLNTFYKATEQYPVYITAKDFDHNGSYDAFPSVYLKDQKGEMKEFPVNTRDDVVKQVISTRIRYQNYKSFATATMDEFLTPEMRKGAVRLKANTLQSCYLRNDGGGKFTAVLLPVQAQMSELCGITVDDFDGDGNLDVVMNGNDFSTEVTTGRYDAFNGLMLKGDGKGGFSPLSIMQSGIYIPGDGKALVKLRGANGSYMLAASQHLGALKLFELKRRVKTLKLDALDMFALVKYKNGKASRFEFYNGSSFLSQSGRFFNIESNMASVRVTNSTGKTRDISLNQ</sequence>
<dbReference type="InterPro" id="IPR011519">
    <property type="entry name" value="UnbV_ASPIC"/>
</dbReference>
<dbReference type="Pfam" id="PF07593">
    <property type="entry name" value="UnbV_ASPIC"/>
    <property type="match status" value="1"/>
</dbReference>
<dbReference type="AlphaFoldDB" id="A0A1Q6A0Z3"/>
<feature type="domain" description="ASPIC/UnbV" evidence="2">
    <location>
        <begin position="533"/>
        <end position="600"/>
    </location>
</feature>
<dbReference type="STRING" id="1302689.RG47T_3149"/>
<dbReference type="RefSeq" id="WP_074490264.1">
    <property type="nucleotide sequence ID" value="NZ_FPAM01000016.1"/>
</dbReference>
<keyword evidence="4" id="KW-1185">Reference proteome</keyword>
<organism evidence="3 4">
    <name type="scientific">Mucilaginibacter polytrichastri</name>
    <dbReference type="NCBI Taxonomy" id="1302689"/>
    <lineage>
        <taxon>Bacteria</taxon>
        <taxon>Pseudomonadati</taxon>
        <taxon>Bacteroidota</taxon>
        <taxon>Sphingobacteriia</taxon>
        <taxon>Sphingobacteriales</taxon>
        <taxon>Sphingobacteriaceae</taxon>
        <taxon>Mucilaginibacter</taxon>
    </lineage>
</organism>